<name>A0AAQ3NK17_VIGMU</name>
<protein>
    <submittedName>
        <fullName evidence="1">Uncharacterized protein</fullName>
    </submittedName>
</protein>
<sequence length="103" mass="11483">MIAFCFFCSSPVIIYSHFFCASSLEFWSQSNIGLVRSIADGSLKSGQNTSSMRKYPEGSCCPALCITWSVEQKILSLSAVNICPPRTNNSWIYPKLKNRYPTG</sequence>
<proteinExistence type="predicted"/>
<evidence type="ECO:0000313" key="1">
    <source>
        <dbReference type="EMBL" id="WVZ10812.1"/>
    </source>
</evidence>
<organism evidence="1 2">
    <name type="scientific">Vigna mungo</name>
    <name type="common">Black gram</name>
    <name type="synonym">Phaseolus mungo</name>
    <dbReference type="NCBI Taxonomy" id="3915"/>
    <lineage>
        <taxon>Eukaryota</taxon>
        <taxon>Viridiplantae</taxon>
        <taxon>Streptophyta</taxon>
        <taxon>Embryophyta</taxon>
        <taxon>Tracheophyta</taxon>
        <taxon>Spermatophyta</taxon>
        <taxon>Magnoliopsida</taxon>
        <taxon>eudicotyledons</taxon>
        <taxon>Gunneridae</taxon>
        <taxon>Pentapetalae</taxon>
        <taxon>rosids</taxon>
        <taxon>fabids</taxon>
        <taxon>Fabales</taxon>
        <taxon>Fabaceae</taxon>
        <taxon>Papilionoideae</taxon>
        <taxon>50 kb inversion clade</taxon>
        <taxon>NPAAA clade</taxon>
        <taxon>indigoferoid/millettioid clade</taxon>
        <taxon>Phaseoleae</taxon>
        <taxon>Vigna</taxon>
    </lineage>
</organism>
<dbReference type="EMBL" id="CP144696">
    <property type="protein sequence ID" value="WVZ10812.1"/>
    <property type="molecule type" value="Genomic_DNA"/>
</dbReference>
<keyword evidence="2" id="KW-1185">Reference proteome</keyword>
<evidence type="ECO:0000313" key="2">
    <source>
        <dbReference type="Proteomes" id="UP001374535"/>
    </source>
</evidence>
<reference evidence="1 2" key="1">
    <citation type="journal article" date="2023" name="Life. Sci Alliance">
        <title>Evolutionary insights into 3D genome organization and epigenetic landscape of Vigna mungo.</title>
        <authorList>
            <person name="Junaid A."/>
            <person name="Singh B."/>
            <person name="Bhatia S."/>
        </authorList>
    </citation>
    <scope>NUCLEOTIDE SEQUENCE [LARGE SCALE GENOMIC DNA]</scope>
    <source>
        <strain evidence="1">Urdbean</strain>
    </source>
</reference>
<dbReference type="Proteomes" id="UP001374535">
    <property type="component" value="Chromosome 5"/>
</dbReference>
<accession>A0AAQ3NK17</accession>
<dbReference type="AlphaFoldDB" id="A0AAQ3NK17"/>
<gene>
    <name evidence="1" type="ORF">V8G54_015342</name>
</gene>